<evidence type="ECO:0000256" key="5">
    <source>
        <dbReference type="ARBA" id="ARBA00022692"/>
    </source>
</evidence>
<evidence type="ECO:0000256" key="4">
    <source>
        <dbReference type="ARBA" id="ARBA00022553"/>
    </source>
</evidence>
<keyword evidence="5 9" id="KW-0812">Transmembrane</keyword>
<organism evidence="10 11">
    <name type="scientific">Fusarium zealandicum</name>
    <dbReference type="NCBI Taxonomy" id="1053134"/>
    <lineage>
        <taxon>Eukaryota</taxon>
        <taxon>Fungi</taxon>
        <taxon>Dikarya</taxon>
        <taxon>Ascomycota</taxon>
        <taxon>Pezizomycotina</taxon>
        <taxon>Sordariomycetes</taxon>
        <taxon>Hypocreomycetidae</taxon>
        <taxon>Hypocreales</taxon>
        <taxon>Nectriaceae</taxon>
        <taxon>Fusarium</taxon>
        <taxon>Fusarium staphyleae species complex</taxon>
    </lineage>
</organism>
<reference evidence="10" key="1">
    <citation type="journal article" date="2020" name="BMC Genomics">
        <title>Correction to: Identification and distribution of gene clusters required for synthesis of sphingolipid metabolism inhibitors in diverse species of the filamentous fungus Fusarium.</title>
        <authorList>
            <person name="Kim H.S."/>
            <person name="Lohmar J.M."/>
            <person name="Busman M."/>
            <person name="Brown D.W."/>
            <person name="Naumann T.A."/>
            <person name="Divon H.H."/>
            <person name="Lysoe E."/>
            <person name="Uhlig S."/>
            <person name="Proctor R.H."/>
        </authorList>
    </citation>
    <scope>NUCLEOTIDE SEQUENCE</scope>
    <source>
        <strain evidence="10">NRRL 22465</strain>
    </source>
</reference>
<evidence type="ECO:0000313" key="11">
    <source>
        <dbReference type="Proteomes" id="UP000635477"/>
    </source>
</evidence>
<evidence type="ECO:0000313" key="10">
    <source>
        <dbReference type="EMBL" id="KAF4974534.1"/>
    </source>
</evidence>
<feature type="transmembrane region" description="Helical" evidence="9">
    <location>
        <begin position="445"/>
        <end position="466"/>
    </location>
</feature>
<evidence type="ECO:0000256" key="8">
    <source>
        <dbReference type="PIRNR" id="PIRNR002744"/>
    </source>
</evidence>
<dbReference type="Proteomes" id="UP000635477">
    <property type="component" value="Unassembled WGS sequence"/>
</dbReference>
<dbReference type="GO" id="GO:0000329">
    <property type="term" value="C:fungal-type vacuole membrane"/>
    <property type="evidence" value="ECO:0007669"/>
    <property type="project" value="TreeGrafter"/>
</dbReference>
<name>A0A8H4UEA0_9HYPO</name>
<evidence type="ECO:0000256" key="1">
    <source>
        <dbReference type="ARBA" id="ARBA00004141"/>
    </source>
</evidence>
<feature type="transmembrane region" description="Helical" evidence="9">
    <location>
        <begin position="404"/>
        <end position="425"/>
    </location>
</feature>
<dbReference type="PANTHER" id="PTHR31806:SF8">
    <property type="entry name" value="TRANSPORTER, PUTATIVE (AFU_ORTHOLOGUE AFUA_2G03000)-RELATED"/>
    <property type="match status" value="1"/>
</dbReference>
<evidence type="ECO:0000256" key="7">
    <source>
        <dbReference type="ARBA" id="ARBA00023136"/>
    </source>
</evidence>
<dbReference type="Pfam" id="PF02133">
    <property type="entry name" value="Transp_cyt_pur"/>
    <property type="match status" value="1"/>
</dbReference>
<dbReference type="Gene3D" id="1.10.4160.10">
    <property type="entry name" value="Hydantoin permease"/>
    <property type="match status" value="1"/>
</dbReference>
<keyword evidence="4" id="KW-0597">Phosphoprotein</keyword>
<feature type="transmembrane region" description="Helical" evidence="9">
    <location>
        <begin position="215"/>
        <end position="233"/>
    </location>
</feature>
<dbReference type="OrthoDB" id="2116389at2759"/>
<dbReference type="InterPro" id="IPR001248">
    <property type="entry name" value="Pur-cyt_permease"/>
</dbReference>
<dbReference type="GO" id="GO:0005886">
    <property type="term" value="C:plasma membrane"/>
    <property type="evidence" value="ECO:0007669"/>
    <property type="project" value="TreeGrafter"/>
</dbReference>
<dbReference type="AlphaFoldDB" id="A0A8H4UEA0"/>
<protein>
    <submittedName>
        <fullName evidence="10">Uncharacterized protein</fullName>
    </submittedName>
</protein>
<dbReference type="FunFam" id="1.10.4160.10:FF:000002">
    <property type="entry name" value="Purine-cytosine permease fcyB"/>
    <property type="match status" value="1"/>
</dbReference>
<comment type="subcellular location">
    <subcellularLocation>
        <location evidence="1">Membrane</location>
        <topology evidence="1">Multi-pass membrane protein</topology>
    </subcellularLocation>
</comment>
<feature type="transmembrane region" description="Helical" evidence="9">
    <location>
        <begin position="185"/>
        <end position="208"/>
    </location>
</feature>
<keyword evidence="11" id="KW-1185">Reference proteome</keyword>
<keyword evidence="3 8" id="KW-0813">Transport</keyword>
<reference evidence="10" key="2">
    <citation type="submission" date="2020-05" db="EMBL/GenBank/DDBJ databases">
        <authorList>
            <person name="Kim H.-S."/>
            <person name="Proctor R.H."/>
            <person name="Brown D.W."/>
        </authorList>
    </citation>
    <scope>NUCLEOTIDE SEQUENCE</scope>
    <source>
        <strain evidence="10">NRRL 22465</strain>
    </source>
</reference>
<dbReference type="InterPro" id="IPR026030">
    <property type="entry name" value="Pur-cyt_permease_Fcy2/21/22"/>
</dbReference>
<dbReference type="PIRSF" id="PIRSF002744">
    <property type="entry name" value="Pur-cyt_permease"/>
    <property type="match status" value="1"/>
</dbReference>
<evidence type="ECO:0000256" key="3">
    <source>
        <dbReference type="ARBA" id="ARBA00022448"/>
    </source>
</evidence>
<comment type="caution">
    <text evidence="10">The sequence shown here is derived from an EMBL/GenBank/DDBJ whole genome shotgun (WGS) entry which is preliminary data.</text>
</comment>
<proteinExistence type="inferred from homology"/>
<dbReference type="EMBL" id="JABEYC010000737">
    <property type="protein sequence ID" value="KAF4974534.1"/>
    <property type="molecule type" value="Genomic_DNA"/>
</dbReference>
<feature type="transmembrane region" description="Helical" evidence="9">
    <location>
        <begin position="286"/>
        <end position="309"/>
    </location>
</feature>
<feature type="transmembrane region" description="Helical" evidence="9">
    <location>
        <begin position="110"/>
        <end position="129"/>
    </location>
</feature>
<dbReference type="GO" id="GO:0022857">
    <property type="term" value="F:transmembrane transporter activity"/>
    <property type="evidence" value="ECO:0007669"/>
    <property type="project" value="InterPro"/>
</dbReference>
<evidence type="ECO:0000256" key="2">
    <source>
        <dbReference type="ARBA" id="ARBA00008974"/>
    </source>
</evidence>
<dbReference type="PANTHER" id="PTHR31806">
    <property type="entry name" value="PURINE-CYTOSINE PERMEASE FCY2-RELATED"/>
    <property type="match status" value="1"/>
</dbReference>
<keyword evidence="7 8" id="KW-0472">Membrane</keyword>
<accession>A0A8H4UEA0</accession>
<feature type="transmembrane region" description="Helical" evidence="9">
    <location>
        <begin position="80"/>
        <end position="104"/>
    </location>
</feature>
<feature type="transmembrane region" description="Helical" evidence="9">
    <location>
        <begin position="253"/>
        <end position="274"/>
    </location>
</feature>
<gene>
    <name evidence="10" type="ORF">FZEAL_8558</name>
</gene>
<comment type="similarity">
    <text evidence="2 8">Belongs to the purine-cytosine permease (2.A.39) family.</text>
</comment>
<feature type="transmembrane region" description="Helical" evidence="9">
    <location>
        <begin position="380"/>
        <end position="397"/>
    </location>
</feature>
<keyword evidence="6 9" id="KW-1133">Transmembrane helix</keyword>
<evidence type="ECO:0000256" key="9">
    <source>
        <dbReference type="SAM" id="Phobius"/>
    </source>
</evidence>
<sequence>MSTIQHGTEIVPEKRDAVSSVPSVEENVYAAEPNGPSSFSFKTLNDRIENLAGLEARGIERVAPDERQPASHAADLQMAVLWFSANLSLNNLATGLFGPMVFGLGFLDSVLLAVFGTILGACSTAYMATWGPQSGNRTMVVLRYFMGYWPAKIPTLLNVVLMVGYTTIDCIIGGQVLSAVSGGSMTILVGVIVVAIMTWVIAVFGMAIFHKYERYAWIPQVIVLFVLIGTAGPDFDASAQPTVTGSTLAANRLSFFTLCFYVPNSWAAAASDFYVYYPERTSRVKIFLLTVTGLTFAFNLVYLIAIGLATGLVKNQAWSDANAISTGALIVAAYDPLHGFGRFCSVIVALGVVANSTPSIYSASLGCQVLGRYGKAVPRWAWSCVLTLVALVLSLAGREHLLVIFQNFVALMGYWVMLMICIVGLEHSLFRGRQGFDWSAWEDKSYLPVGWAALASFILGWVGAVLGMSQVWYVGPISEAASLADLGKGRCDERGWLKHLSTPLRQTRLQGEAVIEDHSIIWTGLA</sequence>
<evidence type="ECO:0000256" key="6">
    <source>
        <dbReference type="ARBA" id="ARBA00022989"/>
    </source>
</evidence>
<dbReference type="GO" id="GO:0015851">
    <property type="term" value="P:nucleobase transport"/>
    <property type="evidence" value="ECO:0007669"/>
    <property type="project" value="UniProtKB-ARBA"/>
</dbReference>